<reference evidence="2" key="1">
    <citation type="submission" date="2017-03" db="EMBL/GenBank/DDBJ databases">
        <title>Phytopthora megakarya and P. palmivora, two closely related causual agents of cacao black pod achieved similar genome size and gene model numbers by different mechanisms.</title>
        <authorList>
            <person name="Ali S."/>
            <person name="Shao J."/>
            <person name="Larry D.J."/>
            <person name="Kronmiller B."/>
            <person name="Shen D."/>
            <person name="Strem M.D."/>
            <person name="Melnick R.L."/>
            <person name="Guiltinan M.J."/>
            <person name="Tyler B.M."/>
            <person name="Meinhardt L.W."/>
            <person name="Bailey B.A."/>
        </authorList>
    </citation>
    <scope>NUCLEOTIDE SEQUENCE [LARGE SCALE GENOMIC DNA]</scope>
    <source>
        <strain evidence="2">zdho120</strain>
    </source>
</reference>
<organism evidence="1 2">
    <name type="scientific">Phytophthora megakarya</name>
    <dbReference type="NCBI Taxonomy" id="4795"/>
    <lineage>
        <taxon>Eukaryota</taxon>
        <taxon>Sar</taxon>
        <taxon>Stramenopiles</taxon>
        <taxon>Oomycota</taxon>
        <taxon>Peronosporomycetes</taxon>
        <taxon>Peronosporales</taxon>
        <taxon>Peronosporaceae</taxon>
        <taxon>Phytophthora</taxon>
    </lineage>
</organism>
<sequence>MNLAQLDPLARIAWVMSSTVNMQDFSSTVPLPEAPSAHNVDNILGALAGLRTYCVAFCAADAINLAEAMSNHGNSLWSSDDFKYLVYWLNKLLEDYRTCAHDDILSGEATRVQNKLVSSNPDLQLANQLITSRKGEQLMASSNAPVYV</sequence>
<dbReference type="EMBL" id="NBNE01002102">
    <property type="protein sequence ID" value="OWZ11519.1"/>
    <property type="molecule type" value="Genomic_DNA"/>
</dbReference>
<dbReference type="OrthoDB" id="126138at2759"/>
<evidence type="ECO:0000313" key="1">
    <source>
        <dbReference type="EMBL" id="OWZ11519.1"/>
    </source>
</evidence>
<protein>
    <submittedName>
        <fullName evidence="1">Uncharacterized protein</fullName>
    </submittedName>
</protein>
<keyword evidence="2" id="KW-1185">Reference proteome</keyword>
<gene>
    <name evidence="1" type="ORF">PHMEG_00015446</name>
</gene>
<comment type="caution">
    <text evidence="1">The sequence shown here is derived from an EMBL/GenBank/DDBJ whole genome shotgun (WGS) entry which is preliminary data.</text>
</comment>
<dbReference type="AlphaFoldDB" id="A0A225W2T7"/>
<dbReference type="Proteomes" id="UP000198211">
    <property type="component" value="Unassembled WGS sequence"/>
</dbReference>
<evidence type="ECO:0000313" key="2">
    <source>
        <dbReference type="Proteomes" id="UP000198211"/>
    </source>
</evidence>
<proteinExistence type="predicted"/>
<accession>A0A225W2T7</accession>
<name>A0A225W2T7_9STRA</name>